<keyword evidence="10" id="KW-0966">Cell projection</keyword>
<dbReference type="EMBL" id="FOLH01000003">
    <property type="protein sequence ID" value="SFC17253.1"/>
    <property type="molecule type" value="Genomic_DNA"/>
</dbReference>
<dbReference type="Proteomes" id="UP000199058">
    <property type="component" value="Unassembled WGS sequence"/>
</dbReference>
<dbReference type="GO" id="GO:0016987">
    <property type="term" value="F:sigma factor activity"/>
    <property type="evidence" value="ECO:0007669"/>
    <property type="project" value="UniProtKB-UniRule"/>
</dbReference>
<organism evidence="10 11">
    <name type="scientific">Marinospirillum celere</name>
    <dbReference type="NCBI Taxonomy" id="1122252"/>
    <lineage>
        <taxon>Bacteria</taxon>
        <taxon>Pseudomonadati</taxon>
        <taxon>Pseudomonadota</taxon>
        <taxon>Gammaproteobacteria</taxon>
        <taxon>Oceanospirillales</taxon>
        <taxon>Oceanospirillaceae</taxon>
        <taxon>Marinospirillum</taxon>
    </lineage>
</organism>
<keyword evidence="3 6" id="KW-0731">Sigma factor</keyword>
<evidence type="ECO:0000259" key="9">
    <source>
        <dbReference type="Pfam" id="PF04545"/>
    </source>
</evidence>
<dbReference type="InterPro" id="IPR028617">
    <property type="entry name" value="Sigma70_FliA"/>
</dbReference>
<dbReference type="NCBIfam" id="TIGR02479">
    <property type="entry name" value="FliA_WhiG"/>
    <property type="match status" value="1"/>
</dbReference>
<keyword evidence="10" id="KW-0969">Cilium</keyword>
<sequence>MTAAKGLDLYSRNQQLADARLLEKYSALVRRIAYHLLARLPASVQLDDLMQSGSMGLIEASRNFDAEKGASFETFASIRIRGAMLDEVRRHDWAPRSVHRNSRRVADAIKAIEARTGREPQEQEIAEEMGVSLQEYHQYLADTAGSRLFSFDELTSQEDSAFELPDKTNSGPLGEVQEAHFQDSLANAISALPEREQMVLSLYYNEELNLKEIGAVLAVSESRVSQILSQAAARLRTKLSDWKNV</sequence>
<dbReference type="HAMAP" id="MF_00962">
    <property type="entry name" value="Sigma70_FliA"/>
    <property type="match status" value="1"/>
</dbReference>
<comment type="similarity">
    <text evidence="6">Belongs to the sigma-70 factor family. FliA subfamily.</text>
</comment>
<dbReference type="SUPFAM" id="SSF88946">
    <property type="entry name" value="Sigma2 domain of RNA polymerase sigma factors"/>
    <property type="match status" value="1"/>
</dbReference>
<keyword evidence="2 6" id="KW-0805">Transcription regulation</keyword>
<keyword evidence="11" id="KW-1185">Reference proteome</keyword>
<feature type="region of interest" description="Sigma-70 factor domain-2" evidence="6">
    <location>
        <begin position="21"/>
        <end position="93"/>
    </location>
</feature>
<evidence type="ECO:0000259" key="8">
    <source>
        <dbReference type="Pfam" id="PF04542"/>
    </source>
</evidence>
<dbReference type="Pfam" id="PF04542">
    <property type="entry name" value="Sigma70_r2"/>
    <property type="match status" value="1"/>
</dbReference>
<comment type="function">
    <text evidence="6">Sigma factors are initiation factors that promote the attachment of RNA polymerase to specific initiation sites and are then released. This sigma factor controls the expression of flagella-related genes.</text>
</comment>
<comment type="caution">
    <text evidence="6">Lacks conserved residue(s) required for the propagation of feature annotation.</text>
</comment>
<dbReference type="FunFam" id="1.10.1740.10:FF:000002">
    <property type="entry name" value="RNA polymerase sigma factor FliA"/>
    <property type="match status" value="1"/>
</dbReference>
<dbReference type="PANTHER" id="PTHR30385">
    <property type="entry name" value="SIGMA FACTOR F FLAGELLAR"/>
    <property type="match status" value="1"/>
</dbReference>
<dbReference type="STRING" id="1122252.SAMN05660443_1726"/>
<reference evidence="10 11" key="1">
    <citation type="submission" date="2016-10" db="EMBL/GenBank/DDBJ databases">
        <authorList>
            <person name="de Groot N.N."/>
        </authorList>
    </citation>
    <scope>NUCLEOTIDE SEQUENCE [LARGE SCALE GENOMIC DNA]</scope>
    <source>
        <strain evidence="10 11">DSM 18438</strain>
    </source>
</reference>
<dbReference type="Pfam" id="PF04545">
    <property type="entry name" value="Sigma70_r4"/>
    <property type="match status" value="1"/>
</dbReference>
<evidence type="ECO:0000256" key="1">
    <source>
        <dbReference type="ARBA" id="ARBA00022490"/>
    </source>
</evidence>
<dbReference type="PIRSF" id="PIRSF000770">
    <property type="entry name" value="RNA_pol_sigma-SigE/K"/>
    <property type="match status" value="1"/>
</dbReference>
<evidence type="ECO:0000313" key="10">
    <source>
        <dbReference type="EMBL" id="SFC17253.1"/>
    </source>
</evidence>
<feature type="short sequence motif" description="Interaction with polymerase core subunit RpoC" evidence="6">
    <location>
        <begin position="48"/>
        <end position="51"/>
    </location>
</feature>
<evidence type="ECO:0000259" key="7">
    <source>
        <dbReference type="Pfam" id="PF04539"/>
    </source>
</evidence>
<dbReference type="RefSeq" id="WP_091962045.1">
    <property type="nucleotide sequence ID" value="NZ_FOLH01000003.1"/>
</dbReference>
<dbReference type="PRINTS" id="PR00046">
    <property type="entry name" value="SIGMA70FCT"/>
</dbReference>
<dbReference type="InterPro" id="IPR007630">
    <property type="entry name" value="RNA_pol_sigma70_r4"/>
</dbReference>
<name>A0A1I1H747_9GAMM</name>
<accession>A0A1I1H747</accession>
<dbReference type="InterPro" id="IPR012845">
    <property type="entry name" value="RNA_pol_sigma_FliA_WhiG"/>
</dbReference>
<evidence type="ECO:0000256" key="2">
    <source>
        <dbReference type="ARBA" id="ARBA00023015"/>
    </source>
</evidence>
<dbReference type="InterPro" id="IPR000943">
    <property type="entry name" value="RNA_pol_sigma70"/>
</dbReference>
<feature type="domain" description="RNA polymerase sigma-70 region 3" evidence="7">
    <location>
        <begin position="102"/>
        <end position="172"/>
    </location>
</feature>
<dbReference type="Gene3D" id="1.10.1740.10">
    <property type="match status" value="1"/>
</dbReference>
<dbReference type="PANTHER" id="PTHR30385:SF7">
    <property type="entry name" value="RNA POLYMERASE SIGMA FACTOR FLIA"/>
    <property type="match status" value="1"/>
</dbReference>
<dbReference type="Gene3D" id="1.20.140.160">
    <property type="match status" value="1"/>
</dbReference>
<keyword evidence="4 6" id="KW-0238">DNA-binding</keyword>
<feature type="region of interest" description="Sigma-70 factor domain-4" evidence="6">
    <location>
        <begin position="188"/>
        <end position="236"/>
    </location>
</feature>
<comment type="subcellular location">
    <subcellularLocation>
        <location evidence="6">Cytoplasm</location>
    </subcellularLocation>
</comment>
<evidence type="ECO:0000313" key="11">
    <source>
        <dbReference type="Proteomes" id="UP000199058"/>
    </source>
</evidence>
<dbReference type="CDD" id="cd06171">
    <property type="entry name" value="Sigma70_r4"/>
    <property type="match status" value="1"/>
</dbReference>
<keyword evidence="10" id="KW-0282">Flagellum</keyword>
<dbReference type="FunFam" id="1.20.140.160:FF:000001">
    <property type="entry name" value="RNA polymerase sigma factor FliA"/>
    <property type="match status" value="1"/>
</dbReference>
<proteinExistence type="inferred from homology"/>
<evidence type="ECO:0000256" key="3">
    <source>
        <dbReference type="ARBA" id="ARBA00023082"/>
    </source>
</evidence>
<dbReference type="GO" id="GO:0005737">
    <property type="term" value="C:cytoplasm"/>
    <property type="evidence" value="ECO:0007669"/>
    <property type="project" value="UniProtKB-SubCell"/>
</dbReference>
<evidence type="ECO:0000256" key="4">
    <source>
        <dbReference type="ARBA" id="ARBA00023125"/>
    </source>
</evidence>
<dbReference type="OrthoDB" id="9799825at2"/>
<evidence type="ECO:0000256" key="5">
    <source>
        <dbReference type="ARBA" id="ARBA00023163"/>
    </source>
</evidence>
<gene>
    <name evidence="6" type="primary">fliA</name>
    <name evidence="10" type="ORF">SAMN05660443_1726</name>
</gene>
<dbReference type="InterPro" id="IPR013324">
    <property type="entry name" value="RNA_pol_sigma_r3/r4-like"/>
</dbReference>
<feature type="domain" description="RNA polymerase sigma-70 region 4" evidence="9">
    <location>
        <begin position="188"/>
        <end position="236"/>
    </location>
</feature>
<dbReference type="NCBIfam" id="TIGR02937">
    <property type="entry name" value="sigma70-ECF"/>
    <property type="match status" value="1"/>
</dbReference>
<feature type="domain" description="RNA polymerase sigma-70 region 2" evidence="8">
    <location>
        <begin position="21"/>
        <end position="93"/>
    </location>
</feature>
<dbReference type="SUPFAM" id="SSF88659">
    <property type="entry name" value="Sigma3 and sigma4 domains of RNA polymerase sigma factors"/>
    <property type="match status" value="2"/>
</dbReference>
<protein>
    <recommendedName>
        <fullName evidence="6">RNA polymerase sigma factor FliA</fullName>
    </recommendedName>
    <alternativeName>
        <fullName evidence="6">RNA polymerase sigma factor for flagellar operon</fullName>
    </alternativeName>
    <alternativeName>
        <fullName evidence="6">Sigma F</fullName>
    </alternativeName>
    <alternativeName>
        <fullName evidence="6">Sigma-28</fullName>
    </alternativeName>
</protein>
<feature type="DNA-binding region" description="H-T-H motif" evidence="6">
    <location>
        <begin position="210"/>
        <end position="229"/>
    </location>
</feature>
<dbReference type="InterPro" id="IPR013325">
    <property type="entry name" value="RNA_pol_sigma_r2"/>
</dbReference>
<dbReference type="InterPro" id="IPR007624">
    <property type="entry name" value="RNA_pol_sigma70_r3"/>
</dbReference>
<keyword evidence="1 6" id="KW-0963">Cytoplasm</keyword>
<dbReference type="NCBIfam" id="NF005413">
    <property type="entry name" value="PRK06986.1"/>
    <property type="match status" value="1"/>
</dbReference>
<dbReference type="InterPro" id="IPR014284">
    <property type="entry name" value="RNA_pol_sigma-70_dom"/>
</dbReference>
<dbReference type="InterPro" id="IPR007627">
    <property type="entry name" value="RNA_pol_sigma70_r2"/>
</dbReference>
<dbReference type="Pfam" id="PF04539">
    <property type="entry name" value="Sigma70_r3"/>
    <property type="match status" value="1"/>
</dbReference>
<dbReference type="GO" id="GO:0003677">
    <property type="term" value="F:DNA binding"/>
    <property type="evidence" value="ECO:0007669"/>
    <property type="project" value="UniProtKB-UniRule"/>
</dbReference>
<keyword evidence="5 6" id="KW-0804">Transcription</keyword>
<dbReference type="GO" id="GO:0003899">
    <property type="term" value="F:DNA-directed RNA polymerase activity"/>
    <property type="evidence" value="ECO:0007669"/>
    <property type="project" value="InterPro"/>
</dbReference>
<evidence type="ECO:0000256" key="6">
    <source>
        <dbReference type="HAMAP-Rule" id="MF_00962"/>
    </source>
</evidence>
<dbReference type="AlphaFoldDB" id="A0A1I1H747"/>
<dbReference type="GO" id="GO:0006352">
    <property type="term" value="P:DNA-templated transcription initiation"/>
    <property type="evidence" value="ECO:0007669"/>
    <property type="project" value="UniProtKB-UniRule"/>
</dbReference>